<keyword evidence="10" id="KW-0106">Calcium</keyword>
<keyword evidence="6" id="KW-0479">Metal-binding</keyword>
<feature type="domain" description="Peptidase M4" evidence="13">
    <location>
        <begin position="228"/>
        <end position="365"/>
    </location>
</feature>
<evidence type="ECO:0000256" key="11">
    <source>
        <dbReference type="ARBA" id="ARBA00023049"/>
    </source>
</evidence>
<reference evidence="18" key="1">
    <citation type="journal article" date="2019" name="Int. J. Syst. Evol. Microbiol.">
        <title>The Global Catalogue of Microorganisms (GCM) 10K type strain sequencing project: providing services to taxonomists for standard genome sequencing and annotation.</title>
        <authorList>
            <consortium name="The Broad Institute Genomics Platform"/>
            <consortium name="The Broad Institute Genome Sequencing Center for Infectious Disease"/>
            <person name="Wu L."/>
            <person name="Ma J."/>
        </authorList>
    </citation>
    <scope>NUCLEOTIDE SEQUENCE [LARGE SCALE GENOMIC DNA]</scope>
    <source>
        <strain evidence="18">TISTR 1858</strain>
    </source>
</reference>
<keyword evidence="8 12" id="KW-0378">Hydrolase</keyword>
<dbReference type="Gene3D" id="3.10.450.40">
    <property type="match status" value="1"/>
</dbReference>
<evidence type="ECO:0000256" key="10">
    <source>
        <dbReference type="ARBA" id="ARBA00022837"/>
    </source>
</evidence>
<dbReference type="InterPro" id="IPR023612">
    <property type="entry name" value="Peptidase_M4"/>
</dbReference>
<keyword evidence="9 12" id="KW-0862">Zinc</keyword>
<evidence type="ECO:0000256" key="5">
    <source>
        <dbReference type="ARBA" id="ARBA00022670"/>
    </source>
</evidence>
<dbReference type="Gene3D" id="1.10.390.10">
    <property type="entry name" value="Neutral Protease Domain 2"/>
    <property type="match status" value="1"/>
</dbReference>
<keyword evidence="18" id="KW-1185">Reference proteome</keyword>
<dbReference type="Proteomes" id="UP001597451">
    <property type="component" value="Unassembled WGS sequence"/>
</dbReference>
<dbReference type="Gene3D" id="3.10.170.10">
    <property type="match status" value="1"/>
</dbReference>
<evidence type="ECO:0000256" key="4">
    <source>
        <dbReference type="ARBA" id="ARBA00022525"/>
    </source>
</evidence>
<sequence>MKLRQKITFSTLALSLSLGIVAQTTAASAEEAKIQINDTYNTPSYVVERWNAPAGLTNEEIVRAYFSQNKGDFKLQHNTYMDFEIIKETPDKQTETTHLKVQQTYKGIPIYGADQTVKLDEKKDVTAYFGQVIPELESKKIDMQASVSEADAITLAKAEIEKKIGKVEDYDGPIEAAPYIYEYEGDYYYTYLVTASTTQPAVGFWHYFIDATNGKIIDSYNATNDVTAFGTGVFGERKRFEAQAFDGMFRLFDETRGDGVVTFDNTTGTNLDVVSINKMFTDGSAVDAHANAQITYDYYQDTFGRNSVDDNGQILISAVHVGDNWNNASWNGRQMSYGDGDGIRFHPLAAGLDVAAHEMTHGVIQHTANLIYRNESGALNESFADIFGVMVDRDDWLIGEAIMADGTIGLRSMEDPTDLIERRTQAPYPDHWSRRYTGTLDNGGVHINSSINNKAAYLVSEGGEHFDVTVNGVGREKTEQIYYRALTLYLTRSSDFSMMREAAIQAAGDLYGSNSDAVAAVEQAYDAVGVYE</sequence>
<evidence type="ECO:0000256" key="3">
    <source>
        <dbReference type="ARBA" id="ARBA00009388"/>
    </source>
</evidence>
<evidence type="ECO:0000256" key="6">
    <source>
        <dbReference type="ARBA" id="ARBA00022723"/>
    </source>
</evidence>
<dbReference type="InterPro" id="IPR001570">
    <property type="entry name" value="Peptidase_M4_C_domain"/>
</dbReference>
<evidence type="ECO:0000256" key="12">
    <source>
        <dbReference type="RuleBase" id="RU366073"/>
    </source>
</evidence>
<keyword evidence="7 12" id="KW-0732">Signal</keyword>
<dbReference type="InterPro" id="IPR027268">
    <property type="entry name" value="Peptidase_M4/M1_CTD_sf"/>
</dbReference>
<dbReference type="InterPro" id="IPR050728">
    <property type="entry name" value="Zinc_Metalloprotease_M4"/>
</dbReference>
<evidence type="ECO:0000256" key="1">
    <source>
        <dbReference type="ARBA" id="ARBA00001947"/>
    </source>
</evidence>
<evidence type="ECO:0000256" key="7">
    <source>
        <dbReference type="ARBA" id="ARBA00022729"/>
    </source>
</evidence>
<keyword evidence="4 12" id="KW-0964">Secreted</keyword>
<dbReference type="CDD" id="cd09597">
    <property type="entry name" value="M4_TLP"/>
    <property type="match status" value="1"/>
</dbReference>
<dbReference type="Pfam" id="PF01447">
    <property type="entry name" value="Peptidase_M4"/>
    <property type="match status" value="1"/>
</dbReference>
<dbReference type="PRINTS" id="PR00730">
    <property type="entry name" value="THERMOLYSIN"/>
</dbReference>
<evidence type="ECO:0000313" key="18">
    <source>
        <dbReference type="Proteomes" id="UP001597451"/>
    </source>
</evidence>
<proteinExistence type="inferred from homology"/>
<dbReference type="Gene3D" id="3.10.450.490">
    <property type="match status" value="1"/>
</dbReference>
<dbReference type="PANTHER" id="PTHR33794">
    <property type="entry name" value="BACILLOLYSIN"/>
    <property type="match status" value="1"/>
</dbReference>
<comment type="cofactor">
    <cofactor evidence="1 12">
        <name>Zn(2+)</name>
        <dbReference type="ChEBI" id="CHEBI:29105"/>
    </cofactor>
</comment>
<feature type="signal peptide" evidence="12">
    <location>
        <begin position="1"/>
        <end position="29"/>
    </location>
</feature>
<protein>
    <recommendedName>
        <fullName evidence="12">Neutral metalloproteinase</fullName>
        <ecNumber evidence="12">3.4.24.-</ecNumber>
    </recommendedName>
</protein>
<evidence type="ECO:0000259" key="13">
    <source>
        <dbReference type="Pfam" id="PF01447"/>
    </source>
</evidence>
<dbReference type="InterPro" id="IPR025711">
    <property type="entry name" value="PepSY"/>
</dbReference>
<gene>
    <name evidence="17" type="ORF">ACFSUN_01075</name>
</gene>
<organism evidence="17 18">
    <name type="scientific">Oceanobacillus kapialis</name>
    <dbReference type="NCBI Taxonomy" id="481353"/>
    <lineage>
        <taxon>Bacteria</taxon>
        <taxon>Bacillati</taxon>
        <taxon>Bacillota</taxon>
        <taxon>Bacilli</taxon>
        <taxon>Bacillales</taxon>
        <taxon>Bacillaceae</taxon>
        <taxon>Oceanobacillus</taxon>
    </lineage>
</organism>
<dbReference type="SUPFAM" id="SSF55486">
    <property type="entry name" value="Metalloproteases ('zincins'), catalytic domain"/>
    <property type="match status" value="1"/>
</dbReference>
<evidence type="ECO:0000256" key="9">
    <source>
        <dbReference type="ARBA" id="ARBA00022833"/>
    </source>
</evidence>
<dbReference type="RefSeq" id="WP_379560011.1">
    <property type="nucleotide sequence ID" value="NZ_JBHUMX010000002.1"/>
</dbReference>
<feature type="chain" id="PRO_5044979610" description="Neutral metalloproteinase" evidence="12">
    <location>
        <begin position="30"/>
        <end position="532"/>
    </location>
</feature>
<dbReference type="Pfam" id="PF02868">
    <property type="entry name" value="Peptidase_M4_C"/>
    <property type="match status" value="1"/>
</dbReference>
<comment type="similarity">
    <text evidence="3 12">Belongs to the peptidase M4 family.</text>
</comment>
<dbReference type="InterPro" id="IPR013856">
    <property type="entry name" value="Peptidase_M4_domain"/>
</dbReference>
<name>A0ABW5PVP8_9BACI</name>
<accession>A0ABW5PVP8</accession>
<dbReference type="Pfam" id="PF03413">
    <property type="entry name" value="PepSY"/>
    <property type="match status" value="1"/>
</dbReference>
<dbReference type="EMBL" id="JBHUMX010000002">
    <property type="protein sequence ID" value="MFD2627379.1"/>
    <property type="molecule type" value="Genomic_DNA"/>
</dbReference>
<dbReference type="Pfam" id="PF07504">
    <property type="entry name" value="FTP"/>
    <property type="match status" value="1"/>
</dbReference>
<feature type="domain" description="FTP" evidence="16">
    <location>
        <begin position="82"/>
        <end position="132"/>
    </location>
</feature>
<keyword evidence="11 12" id="KW-0482">Metalloprotease</keyword>
<feature type="domain" description="Peptidase M4 C-terminal" evidence="14">
    <location>
        <begin position="368"/>
        <end position="530"/>
    </location>
</feature>
<evidence type="ECO:0000259" key="14">
    <source>
        <dbReference type="Pfam" id="PF02868"/>
    </source>
</evidence>
<dbReference type="InterPro" id="IPR011096">
    <property type="entry name" value="FTP_domain"/>
</dbReference>
<dbReference type="PANTHER" id="PTHR33794:SF3">
    <property type="entry name" value="NEUTRAL PROTEASE B"/>
    <property type="match status" value="1"/>
</dbReference>
<evidence type="ECO:0000259" key="15">
    <source>
        <dbReference type="Pfam" id="PF03413"/>
    </source>
</evidence>
<evidence type="ECO:0000256" key="8">
    <source>
        <dbReference type="ARBA" id="ARBA00022801"/>
    </source>
</evidence>
<comment type="subcellular location">
    <subcellularLocation>
        <location evidence="2 12">Secreted</location>
    </subcellularLocation>
</comment>
<evidence type="ECO:0000256" key="2">
    <source>
        <dbReference type="ARBA" id="ARBA00004613"/>
    </source>
</evidence>
<evidence type="ECO:0000259" key="16">
    <source>
        <dbReference type="Pfam" id="PF07504"/>
    </source>
</evidence>
<feature type="domain" description="PepSY" evidence="15">
    <location>
        <begin position="147"/>
        <end position="219"/>
    </location>
</feature>
<comment type="caution">
    <text evidence="17">The sequence shown here is derived from an EMBL/GenBank/DDBJ whole genome shotgun (WGS) entry which is preliminary data.</text>
</comment>
<keyword evidence="5 12" id="KW-0645">Protease</keyword>
<evidence type="ECO:0000313" key="17">
    <source>
        <dbReference type="EMBL" id="MFD2627379.1"/>
    </source>
</evidence>
<dbReference type="EC" id="3.4.24.-" evidence="12"/>
<comment type="function">
    <text evidence="12">Extracellular zinc metalloprotease.</text>
</comment>